<name>A0A1I4HAK9_9HYPH</name>
<dbReference type="STRING" id="414703.SAMN04488125_1147"/>
<evidence type="ECO:0000313" key="1">
    <source>
        <dbReference type="EMBL" id="SFL38713.1"/>
    </source>
</evidence>
<evidence type="ECO:0000313" key="2">
    <source>
        <dbReference type="Proteomes" id="UP000198804"/>
    </source>
</evidence>
<organism evidence="1 2">
    <name type="scientific">Methylorubrum salsuginis</name>
    <dbReference type="NCBI Taxonomy" id="414703"/>
    <lineage>
        <taxon>Bacteria</taxon>
        <taxon>Pseudomonadati</taxon>
        <taxon>Pseudomonadota</taxon>
        <taxon>Alphaproteobacteria</taxon>
        <taxon>Hyphomicrobiales</taxon>
        <taxon>Methylobacteriaceae</taxon>
        <taxon>Methylorubrum</taxon>
    </lineage>
</organism>
<keyword evidence="2" id="KW-1185">Reference proteome</keyword>
<dbReference type="EMBL" id="FOSV01000014">
    <property type="protein sequence ID" value="SFL38713.1"/>
    <property type="molecule type" value="Genomic_DNA"/>
</dbReference>
<gene>
    <name evidence="1" type="ORF">SAMN04488125_1147</name>
</gene>
<dbReference type="Proteomes" id="UP000198804">
    <property type="component" value="Unassembled WGS sequence"/>
</dbReference>
<dbReference type="RefSeq" id="WP_091948513.1">
    <property type="nucleotide sequence ID" value="NZ_FOSV01000014.1"/>
</dbReference>
<proteinExistence type="predicted"/>
<reference evidence="2" key="1">
    <citation type="submission" date="2016-10" db="EMBL/GenBank/DDBJ databases">
        <authorList>
            <person name="Varghese N."/>
            <person name="Submissions S."/>
        </authorList>
    </citation>
    <scope>NUCLEOTIDE SEQUENCE [LARGE SCALE GENOMIC DNA]</scope>
    <source>
        <strain evidence="2">CGMCC 1.6474</strain>
    </source>
</reference>
<sequence>MAIEVQHGVVLGADGELFLADGHHVLEYITGKRSVSEASFEAFDSNLRTRKQLATESGACYAHLVAPDKHSVYRNKFPLADIRIIGDLYRQRTETPFLFPVERLQALAPIPAYGRTDTHWTLHGRIAIVEELMQALGLPEGRIEKRCGLLRSRIRPAEAEIVGDLGGRFTPPRTEPTDLFKPNWKIHRFSNRVSKGTQGQVILCVSGHPLAEGRLVIFGDSFLAQTLPLLTVFFKDVLFCRTPYYHREIVLGAQPDYIVSENVERYLGHVESDANAPPMLLMAPMHGRPTDYQSADAKALGAVLAGRGTLYKGLIRDLEAA</sequence>
<protein>
    <recommendedName>
        <fullName evidence="3">SGNH hydrolase-like domain-containing protein, acetyltransferase AlgX</fullName>
    </recommendedName>
</protein>
<evidence type="ECO:0008006" key="3">
    <source>
        <dbReference type="Google" id="ProtNLM"/>
    </source>
</evidence>
<dbReference type="OrthoDB" id="5243588at2"/>
<dbReference type="AlphaFoldDB" id="A0A1I4HAK9"/>
<accession>A0A1I4HAK9</accession>